<keyword evidence="4" id="KW-1185">Reference proteome</keyword>
<organism evidence="3 4">
    <name type="scientific">Diabrotica virgifera virgifera</name>
    <name type="common">western corn rootworm</name>
    <dbReference type="NCBI Taxonomy" id="50390"/>
    <lineage>
        <taxon>Eukaryota</taxon>
        <taxon>Metazoa</taxon>
        <taxon>Ecdysozoa</taxon>
        <taxon>Arthropoda</taxon>
        <taxon>Hexapoda</taxon>
        <taxon>Insecta</taxon>
        <taxon>Pterygota</taxon>
        <taxon>Neoptera</taxon>
        <taxon>Endopterygota</taxon>
        <taxon>Coleoptera</taxon>
        <taxon>Polyphaga</taxon>
        <taxon>Cucujiformia</taxon>
        <taxon>Chrysomeloidea</taxon>
        <taxon>Chrysomelidae</taxon>
        <taxon>Galerucinae</taxon>
        <taxon>Diabroticina</taxon>
        <taxon>Diabroticites</taxon>
        <taxon>Diabrotica</taxon>
    </lineage>
</organism>
<sequence>MKTANFLTCILCVYLNIAKGNSQDSPPGAIANEMCKIYTENAKKNGNCPIPLFTSVNLISRDKFAETGEFPHMVQVGYKGDNGTEWHVSGFIVSKNYVLTVAHGAEPEWRDPPEIVRAGVTDQADLSKAQTRTIESIIVHPEYKPLVKYNDIALFKVKEDFIFNKFVSPICLHTNEENPDIEGIHSGWGATKYLDERPTHMVKVIVDFDSNESCNKTYRRQVPEYLPQGIVNNKLVCAGGSTLDGCQADSGGPLQIYRRDESGTACMYDAVGISSFGIACGIAKLPSAFTRVSHYIPWIEEIVWPQK</sequence>
<protein>
    <recommendedName>
        <fullName evidence="2">Peptidase S1 domain-containing protein</fullName>
    </recommendedName>
</protein>
<feature type="chain" id="PRO_5045743690" description="Peptidase S1 domain-containing protein" evidence="1">
    <location>
        <begin position="23"/>
        <end position="307"/>
    </location>
</feature>
<dbReference type="EnsemblMetazoa" id="XM_050649583.1">
    <property type="protein sequence ID" value="XP_050505540.1"/>
    <property type="gene ID" value="LOC114335351"/>
</dbReference>
<dbReference type="CDD" id="cd00190">
    <property type="entry name" value="Tryp_SPc"/>
    <property type="match status" value="1"/>
</dbReference>
<dbReference type="InterPro" id="IPR001314">
    <property type="entry name" value="Peptidase_S1A"/>
</dbReference>
<dbReference type="Proteomes" id="UP001652700">
    <property type="component" value="Unplaced"/>
</dbReference>
<dbReference type="GeneID" id="114335351"/>
<accession>A0ABM5K5S1</accession>
<dbReference type="InterPro" id="IPR043504">
    <property type="entry name" value="Peptidase_S1_PA_chymotrypsin"/>
</dbReference>
<dbReference type="PRINTS" id="PR00722">
    <property type="entry name" value="CHYMOTRYPSIN"/>
</dbReference>
<reference evidence="3" key="1">
    <citation type="submission" date="2025-05" db="UniProtKB">
        <authorList>
            <consortium name="EnsemblMetazoa"/>
        </authorList>
    </citation>
    <scope>IDENTIFICATION</scope>
</reference>
<feature type="signal peptide" evidence="1">
    <location>
        <begin position="1"/>
        <end position="22"/>
    </location>
</feature>
<evidence type="ECO:0000313" key="3">
    <source>
        <dbReference type="EnsemblMetazoa" id="XP_050505540.1"/>
    </source>
</evidence>
<evidence type="ECO:0000259" key="2">
    <source>
        <dbReference type="PROSITE" id="PS50240"/>
    </source>
</evidence>
<dbReference type="SMART" id="SM00020">
    <property type="entry name" value="Tryp_SPc"/>
    <property type="match status" value="1"/>
</dbReference>
<dbReference type="SUPFAM" id="SSF50494">
    <property type="entry name" value="Trypsin-like serine proteases"/>
    <property type="match status" value="1"/>
</dbReference>
<dbReference type="PROSITE" id="PS50240">
    <property type="entry name" value="TRYPSIN_DOM"/>
    <property type="match status" value="1"/>
</dbReference>
<feature type="domain" description="Peptidase S1" evidence="2">
    <location>
        <begin position="58"/>
        <end position="304"/>
    </location>
</feature>
<dbReference type="Gene3D" id="2.40.10.10">
    <property type="entry name" value="Trypsin-like serine proteases"/>
    <property type="match status" value="1"/>
</dbReference>
<dbReference type="RefSeq" id="XP_050505540.1">
    <property type="nucleotide sequence ID" value="XM_050649583.1"/>
</dbReference>
<evidence type="ECO:0000256" key="1">
    <source>
        <dbReference type="SAM" id="SignalP"/>
    </source>
</evidence>
<dbReference type="Pfam" id="PF00089">
    <property type="entry name" value="Trypsin"/>
    <property type="match status" value="1"/>
</dbReference>
<dbReference type="InterPro" id="IPR009003">
    <property type="entry name" value="Peptidase_S1_PA"/>
</dbReference>
<dbReference type="InterPro" id="IPR001254">
    <property type="entry name" value="Trypsin_dom"/>
</dbReference>
<dbReference type="PANTHER" id="PTHR24258:SF136">
    <property type="entry name" value="GH06673P-RELATED"/>
    <property type="match status" value="1"/>
</dbReference>
<dbReference type="PANTHER" id="PTHR24258">
    <property type="entry name" value="SERINE PROTEASE-RELATED"/>
    <property type="match status" value="1"/>
</dbReference>
<keyword evidence="1" id="KW-0732">Signal</keyword>
<evidence type="ECO:0000313" key="4">
    <source>
        <dbReference type="Proteomes" id="UP001652700"/>
    </source>
</evidence>
<name>A0ABM5K5S1_DIAVI</name>
<proteinExistence type="predicted"/>